<proteinExistence type="predicted"/>
<evidence type="ECO:0000313" key="8">
    <source>
        <dbReference type="Proteomes" id="UP000285883"/>
    </source>
</evidence>
<evidence type="ECO:0000313" key="3">
    <source>
        <dbReference type="EMBL" id="KAG2510709.1"/>
    </source>
</evidence>
<keyword evidence="2" id="KW-0812">Transmembrane</keyword>
<gene>
    <name evidence="5" type="ORF">BBI17_008752</name>
    <name evidence="6" type="ORF">BBO99_00008531</name>
    <name evidence="3" type="ORF">JM16_008468</name>
    <name evidence="4" type="ORF">JM18_006079</name>
</gene>
<evidence type="ECO:0000256" key="1">
    <source>
        <dbReference type="SAM" id="MobiDB-lite"/>
    </source>
</evidence>
<feature type="compositionally biased region" description="Low complexity" evidence="1">
    <location>
        <begin position="1"/>
        <end position="13"/>
    </location>
</feature>
<evidence type="ECO:0000313" key="5">
    <source>
        <dbReference type="EMBL" id="RLN32655.1"/>
    </source>
</evidence>
<dbReference type="Proteomes" id="UP000285883">
    <property type="component" value="Unassembled WGS sequence"/>
</dbReference>
<comment type="caution">
    <text evidence="5">The sequence shown here is derived from an EMBL/GenBank/DDBJ whole genome shotgun (WGS) entry which is preliminary data.</text>
</comment>
<keyword evidence="2" id="KW-0472">Membrane</keyword>
<reference evidence="3" key="1">
    <citation type="journal article" date="2015" name="Genom Data">
        <title>Genome sequences of six Phytophthora species associated with forests in New Zealand.</title>
        <authorList>
            <person name="Studholme D.J."/>
            <person name="McDougal R.L."/>
            <person name="Sambles C."/>
            <person name="Hansen E."/>
            <person name="Hardy G."/>
            <person name="Grant M."/>
            <person name="Ganley R.J."/>
            <person name="Williams N.M."/>
        </authorList>
    </citation>
    <scope>NUCLEOTIDE SEQUENCE</scope>
    <source>
        <strain evidence="3">NZFS 2646</strain>
        <strain evidence="4">NZFS 3630</strain>
    </source>
</reference>
<feature type="region of interest" description="Disordered" evidence="1">
    <location>
        <begin position="1"/>
        <end position="32"/>
    </location>
</feature>
<feature type="transmembrane region" description="Helical" evidence="2">
    <location>
        <begin position="177"/>
        <end position="200"/>
    </location>
</feature>
<keyword evidence="7" id="KW-1185">Reference proteome</keyword>
<sequence>MNSSQSSSGSASSWGDTVGEDSTVVHKTNSSNTGDSCTWYANAGCKRPRTCYDCLNAQVSSGECAIMPNGMCVNLADYSNYLNQQQEFGNYYKYYASSQYTYCSADDSACSACSSKWVSDYTSTGSIDSTYCTGLDGCLCLARCELPDWQASITTQQCTGSASGTSLTTSTSTASRIGFALAVGVAFGVLLGLWGIKLLYRGRRRDRNPSVPGVYEFRTVRRHPQGPQLALTGWKALREKLIMMEQAAIGGDAVNMQEESLEDGGGVYYPASLNDFVQQTRDSARSH</sequence>
<evidence type="ECO:0000313" key="6">
    <source>
        <dbReference type="EMBL" id="RLN75143.1"/>
    </source>
</evidence>
<evidence type="ECO:0000256" key="2">
    <source>
        <dbReference type="SAM" id="Phobius"/>
    </source>
</evidence>
<evidence type="ECO:0000313" key="4">
    <source>
        <dbReference type="EMBL" id="KAG2518269.1"/>
    </source>
</evidence>
<reference evidence="3" key="3">
    <citation type="submission" date="2020-06" db="EMBL/GenBank/DDBJ databases">
        <authorList>
            <person name="Studholme D.J."/>
        </authorList>
    </citation>
    <scope>NUCLEOTIDE SEQUENCE</scope>
    <source>
        <strain evidence="3">NZFS 2646</strain>
        <strain evidence="4">NZFS 3630</strain>
    </source>
</reference>
<dbReference type="Proteomes" id="UP000785171">
    <property type="component" value="Unassembled WGS sequence"/>
</dbReference>
<evidence type="ECO:0000313" key="7">
    <source>
        <dbReference type="Proteomes" id="UP000285624"/>
    </source>
</evidence>
<name>A0A3R7MT48_9STRA</name>
<dbReference type="EMBL" id="MBDN02000459">
    <property type="protein sequence ID" value="RLN75143.1"/>
    <property type="molecule type" value="Genomic_DNA"/>
</dbReference>
<dbReference type="AlphaFoldDB" id="A0A3R7MT48"/>
<reference evidence="7 8" key="2">
    <citation type="submission" date="2018-07" db="EMBL/GenBank/DDBJ databases">
        <title>Genome sequencing of oomycete isolates from Chile give support for New Zealand origin for Phytophthora kernoviae and make available the first Nothophytophthora sp. genome.</title>
        <authorList>
            <person name="Studholme D.J."/>
            <person name="Sanfuentes E."/>
            <person name="Panda P."/>
            <person name="Hill R."/>
            <person name="Sambles C."/>
            <person name="Grant M."/>
            <person name="Williams N.M."/>
            <person name="Mcdougal R.L."/>
        </authorList>
    </citation>
    <scope>NUCLEOTIDE SEQUENCE [LARGE SCALE GENOMIC DNA]</scope>
    <source>
        <strain evidence="5">Chile2</strain>
        <strain evidence="6">Chile4</strain>
    </source>
</reference>
<dbReference type="Proteomes" id="UP000792063">
    <property type="component" value="Unassembled WGS sequence"/>
</dbReference>
<accession>A0A3R7MT48</accession>
<keyword evidence="2" id="KW-1133">Transmembrane helix</keyword>
<dbReference type="Proteomes" id="UP000285624">
    <property type="component" value="Unassembled WGS sequence"/>
</dbReference>
<organism evidence="5 8">
    <name type="scientific">Phytophthora kernoviae</name>
    <dbReference type="NCBI Taxonomy" id="325452"/>
    <lineage>
        <taxon>Eukaryota</taxon>
        <taxon>Sar</taxon>
        <taxon>Stramenopiles</taxon>
        <taxon>Oomycota</taxon>
        <taxon>Peronosporomycetes</taxon>
        <taxon>Peronosporales</taxon>
        <taxon>Peronosporaceae</taxon>
        <taxon>Phytophthora</taxon>
    </lineage>
</organism>
<protein>
    <submittedName>
        <fullName evidence="5">Uncharacterized protein</fullName>
    </submittedName>
</protein>
<dbReference type="EMBL" id="JPWV03000472">
    <property type="protein sequence ID" value="KAG2510709.1"/>
    <property type="molecule type" value="Genomic_DNA"/>
</dbReference>
<dbReference type="EMBL" id="JPWU03000373">
    <property type="protein sequence ID" value="KAG2518269.1"/>
    <property type="molecule type" value="Genomic_DNA"/>
</dbReference>
<dbReference type="EMBL" id="MAYM02000771">
    <property type="protein sequence ID" value="RLN32655.1"/>
    <property type="molecule type" value="Genomic_DNA"/>
</dbReference>